<keyword evidence="2" id="KW-1185">Reference proteome</keyword>
<organism evidence="1 2">
    <name type="scientific">Ixodes persulcatus</name>
    <name type="common">Taiga tick</name>
    <dbReference type="NCBI Taxonomy" id="34615"/>
    <lineage>
        <taxon>Eukaryota</taxon>
        <taxon>Metazoa</taxon>
        <taxon>Ecdysozoa</taxon>
        <taxon>Arthropoda</taxon>
        <taxon>Chelicerata</taxon>
        <taxon>Arachnida</taxon>
        <taxon>Acari</taxon>
        <taxon>Parasitiformes</taxon>
        <taxon>Ixodida</taxon>
        <taxon>Ixodoidea</taxon>
        <taxon>Ixodidae</taxon>
        <taxon>Ixodinae</taxon>
        <taxon>Ixodes</taxon>
    </lineage>
</organism>
<proteinExistence type="predicted"/>
<dbReference type="Proteomes" id="UP000805193">
    <property type="component" value="Unassembled WGS sequence"/>
</dbReference>
<dbReference type="EMBL" id="JABSTQ010010186">
    <property type="protein sequence ID" value="KAG0422747.1"/>
    <property type="molecule type" value="Genomic_DNA"/>
</dbReference>
<protein>
    <submittedName>
        <fullName evidence="1">Uncharacterized protein</fullName>
    </submittedName>
</protein>
<gene>
    <name evidence="1" type="ORF">HPB47_001454</name>
</gene>
<accession>A0AC60PPP9</accession>
<evidence type="ECO:0000313" key="1">
    <source>
        <dbReference type="EMBL" id="KAG0422747.1"/>
    </source>
</evidence>
<reference evidence="1 2" key="1">
    <citation type="journal article" date="2020" name="Cell">
        <title>Large-Scale Comparative Analyses of Tick Genomes Elucidate Their Genetic Diversity and Vector Capacities.</title>
        <authorList>
            <consortium name="Tick Genome and Microbiome Consortium (TIGMIC)"/>
            <person name="Jia N."/>
            <person name="Wang J."/>
            <person name="Shi W."/>
            <person name="Du L."/>
            <person name="Sun Y."/>
            <person name="Zhan W."/>
            <person name="Jiang J.F."/>
            <person name="Wang Q."/>
            <person name="Zhang B."/>
            <person name="Ji P."/>
            <person name="Bell-Sakyi L."/>
            <person name="Cui X.M."/>
            <person name="Yuan T.T."/>
            <person name="Jiang B.G."/>
            <person name="Yang W.F."/>
            <person name="Lam T.T."/>
            <person name="Chang Q.C."/>
            <person name="Ding S.J."/>
            <person name="Wang X.J."/>
            <person name="Zhu J.G."/>
            <person name="Ruan X.D."/>
            <person name="Zhao L."/>
            <person name="Wei J.T."/>
            <person name="Ye R.Z."/>
            <person name="Que T.C."/>
            <person name="Du C.H."/>
            <person name="Zhou Y.H."/>
            <person name="Cheng J.X."/>
            <person name="Dai P.F."/>
            <person name="Guo W.B."/>
            <person name="Han X.H."/>
            <person name="Huang E.J."/>
            <person name="Li L.F."/>
            <person name="Wei W."/>
            <person name="Gao Y.C."/>
            <person name="Liu J.Z."/>
            <person name="Shao H.Z."/>
            <person name="Wang X."/>
            <person name="Wang C.C."/>
            <person name="Yang T.C."/>
            <person name="Huo Q.B."/>
            <person name="Li W."/>
            <person name="Chen H.Y."/>
            <person name="Chen S.E."/>
            <person name="Zhou L.G."/>
            <person name="Ni X.B."/>
            <person name="Tian J.H."/>
            <person name="Sheng Y."/>
            <person name="Liu T."/>
            <person name="Pan Y.S."/>
            <person name="Xia L.Y."/>
            <person name="Li J."/>
            <person name="Zhao F."/>
            <person name="Cao W.C."/>
        </authorList>
    </citation>
    <scope>NUCLEOTIDE SEQUENCE [LARGE SCALE GENOMIC DNA]</scope>
    <source>
        <strain evidence="1">Iper-2018</strain>
    </source>
</reference>
<evidence type="ECO:0000313" key="2">
    <source>
        <dbReference type="Proteomes" id="UP000805193"/>
    </source>
</evidence>
<sequence>MATIEEVSGEILHLIYDVIRSIEKDSHDPNQKRDSYDSAVKIQELRGKLQLCRDLIHKLPGVDYTGEEQLRRVEALRRQLARKRELLVKYKSMCHFDTPDIK</sequence>
<name>A0AC60PPP9_IXOPE</name>
<comment type="caution">
    <text evidence="1">The sequence shown here is derived from an EMBL/GenBank/DDBJ whole genome shotgun (WGS) entry which is preliminary data.</text>
</comment>